<dbReference type="InterPro" id="IPR043744">
    <property type="entry name" value="DUF5689"/>
</dbReference>
<gene>
    <name evidence="2" type="ORF">NBRC110019_16460</name>
</gene>
<organism evidence="2 3">
    <name type="scientific">Neptunitalea chrysea</name>
    <dbReference type="NCBI Taxonomy" id="1647581"/>
    <lineage>
        <taxon>Bacteria</taxon>
        <taxon>Pseudomonadati</taxon>
        <taxon>Bacteroidota</taxon>
        <taxon>Flavobacteriia</taxon>
        <taxon>Flavobacteriales</taxon>
        <taxon>Flavobacteriaceae</taxon>
        <taxon>Neptunitalea</taxon>
    </lineage>
</organism>
<dbReference type="InterPro" id="IPR032185">
    <property type="entry name" value="DUF5017"/>
</dbReference>
<dbReference type="AlphaFoldDB" id="A0A9W6B4I8"/>
<dbReference type="EMBL" id="BRVP01000010">
    <property type="protein sequence ID" value="GLB52606.1"/>
    <property type="molecule type" value="Genomic_DNA"/>
</dbReference>
<dbReference type="Gene3D" id="2.60.120.200">
    <property type="match status" value="1"/>
</dbReference>
<protein>
    <recommendedName>
        <fullName evidence="1">CBM6 domain-containing protein</fullName>
    </recommendedName>
</protein>
<proteinExistence type="predicted"/>
<sequence>MFTLDSKLKKKIMMKATKFLKLLLPAVVVALTIAACTEDGDYTFPEISLSEPEVDPNIDINLVKQTNNGGVVDFADVVNNYSGESLVFEGYVVSNDEAGNFYKTLVIQDQPENPTAGIQIDIDDASLYEYYKPGQKVYVLLYGAKDNNDNLLPALGMEEQYGVLHIGAIEGTEVARIAATEYLYYIKRSTEVADIVPTVISHSDFDDSMINTLVQLDYMQITSDELGSAYANAGDTYSVNRMLKSCEDNTEVILRNSGYSSFKSQLFPEGQGSIVCVFSKYSSDYQLYIRDTEDIDFTDSRCDPLFEDSFADGALANWTTYSVTGSPEWGYSSYGNSSDSAYISGYSSGYIENEDWLISNAIDLSAVSTATLSFQSAKRYSGNDLELYMSTDYAGGDPNTSGTWTQLSATWDTDTSTWYSWTDSGDIDVSPAAGGTLYIAFKYTSTTSEGAAYEIDNVVIEE</sequence>
<dbReference type="GO" id="GO:0030246">
    <property type="term" value="F:carbohydrate binding"/>
    <property type="evidence" value="ECO:0007669"/>
    <property type="project" value="InterPro"/>
</dbReference>
<accession>A0A9W6B4I8</accession>
<dbReference type="NCBIfam" id="NF038128">
    <property type="entry name" value="choice_anch_J"/>
    <property type="match status" value="1"/>
</dbReference>
<dbReference type="PROSITE" id="PS51175">
    <property type="entry name" value="CBM6"/>
    <property type="match status" value="1"/>
</dbReference>
<dbReference type="Pfam" id="PF18942">
    <property type="entry name" value="DUF5689"/>
    <property type="match status" value="1"/>
</dbReference>
<comment type="caution">
    <text evidence="2">The sequence shown here is derived from an EMBL/GenBank/DDBJ whole genome shotgun (WGS) entry which is preliminary data.</text>
</comment>
<evidence type="ECO:0000313" key="2">
    <source>
        <dbReference type="EMBL" id="GLB52606.1"/>
    </source>
</evidence>
<evidence type="ECO:0000313" key="3">
    <source>
        <dbReference type="Proteomes" id="UP001143545"/>
    </source>
</evidence>
<reference evidence="2" key="1">
    <citation type="submission" date="2022-07" db="EMBL/GenBank/DDBJ databases">
        <title>Taxonomy of Novel Oxalotrophic and Methylotrophic Bacteria.</title>
        <authorList>
            <person name="Sahin N."/>
            <person name="Tani A."/>
        </authorList>
    </citation>
    <scope>NUCLEOTIDE SEQUENCE</scope>
    <source>
        <strain evidence="2">AM327</strain>
    </source>
</reference>
<name>A0A9W6B4I8_9FLAO</name>
<evidence type="ECO:0000259" key="1">
    <source>
        <dbReference type="PROSITE" id="PS51175"/>
    </source>
</evidence>
<dbReference type="InterPro" id="IPR005084">
    <property type="entry name" value="CBM6"/>
</dbReference>
<dbReference type="Proteomes" id="UP001143545">
    <property type="component" value="Unassembled WGS sequence"/>
</dbReference>
<feature type="domain" description="CBM6" evidence="1">
    <location>
        <begin position="319"/>
        <end position="461"/>
    </location>
</feature>
<keyword evidence="3" id="KW-1185">Reference proteome</keyword>
<dbReference type="Pfam" id="PF16409">
    <property type="entry name" value="DUF5017"/>
    <property type="match status" value="1"/>
</dbReference>